<feature type="compositionally biased region" description="Acidic residues" evidence="1">
    <location>
        <begin position="654"/>
        <end position="664"/>
    </location>
</feature>
<comment type="caution">
    <text evidence="4">The sequence shown here is derived from an EMBL/GenBank/DDBJ whole genome shotgun (WGS) entry which is preliminary data.</text>
</comment>
<proteinExistence type="predicted"/>
<dbReference type="Pfam" id="PF25115">
    <property type="entry name" value="Agd3_CE"/>
    <property type="match status" value="1"/>
</dbReference>
<evidence type="ECO:0000256" key="1">
    <source>
        <dbReference type="SAM" id="MobiDB-lite"/>
    </source>
</evidence>
<evidence type="ECO:0000313" key="4">
    <source>
        <dbReference type="EMBL" id="MBP2320666.1"/>
    </source>
</evidence>
<dbReference type="InterPro" id="IPR056827">
    <property type="entry name" value="CBM87_Agd3"/>
</dbReference>
<dbReference type="RefSeq" id="WP_209635080.1">
    <property type="nucleotide sequence ID" value="NZ_JAGINW010000001.1"/>
</dbReference>
<gene>
    <name evidence="4" type="ORF">JOF56_001051</name>
</gene>
<accession>A0ABS4T9Z8</accession>
<organism evidence="4 5">
    <name type="scientific">Kibdelosporangium banguiense</name>
    <dbReference type="NCBI Taxonomy" id="1365924"/>
    <lineage>
        <taxon>Bacteria</taxon>
        <taxon>Bacillati</taxon>
        <taxon>Actinomycetota</taxon>
        <taxon>Actinomycetes</taxon>
        <taxon>Pseudonocardiales</taxon>
        <taxon>Pseudonocardiaceae</taxon>
        <taxon>Kibdelosporangium</taxon>
    </lineage>
</organism>
<keyword evidence="5" id="KW-1185">Reference proteome</keyword>
<feature type="region of interest" description="Disordered" evidence="1">
    <location>
        <begin position="650"/>
        <end position="690"/>
    </location>
</feature>
<evidence type="ECO:0008006" key="6">
    <source>
        <dbReference type="Google" id="ProtNLM"/>
    </source>
</evidence>
<feature type="domain" description="Agd3 CBM87" evidence="3">
    <location>
        <begin position="79"/>
        <end position="272"/>
    </location>
</feature>
<evidence type="ECO:0000313" key="5">
    <source>
        <dbReference type="Proteomes" id="UP001519332"/>
    </source>
</evidence>
<reference evidence="4 5" key="1">
    <citation type="submission" date="2021-03" db="EMBL/GenBank/DDBJ databases">
        <title>Sequencing the genomes of 1000 actinobacteria strains.</title>
        <authorList>
            <person name="Klenk H.-P."/>
        </authorList>
    </citation>
    <scope>NUCLEOTIDE SEQUENCE [LARGE SCALE GENOMIC DNA]</scope>
    <source>
        <strain evidence="4 5">DSM 46670</strain>
    </source>
</reference>
<name>A0ABS4T9Z8_9PSEU</name>
<sequence length="690" mass="74900">MNLHRLGRNLPIPLLVIVALTLVTITLVSPSGMDQAASTPGNAAPALPAQPPLPRKQRVPVRAAAGDKDTGPGTRVALRQLVVATDGSDFGLAAWRSVLDGIGTPYDVLLARTDRLDISRLVRPDGVGKYNAILLTNNALLYEFKGGSFQSALDAPQWKALWDYEQAFQVRQVALNTFPGSTPEDYCLRPVREGSAGTKPELAALTGPGRDVFDYLKADARVPIAQSYVYRTKLAPGCAAEPFLKMGDDVVGVISQAPDGRQRAALTFSVGPDAVPTRLLGYGLLRWATRGVFLGEQRHWFGVDVDDWFSSTLRQLPDGTKDVYRLTGPEAAEVAGQQRKVREQYPPAGDFTLNLPYNASKFDVTAPAECSDNTSEPLSSYTKCLAGEFRWINHTSTHPQMNDTSYDRSHTEIRRNLLDAAAGGLQVPHSVLKTPEYSGLGVYNPDPDSPDPPTDHGLTGSNKQMLRAASDLGVKYVQGNMSFAGHRPSCFNCGIYHPLQRDVFVVPDWPTNIAFEAVTPDEQAALYNAQYGNHSYPAIVDSEAQVALQHVMSGSAYVHTLHQGNLHQYAKGKSLAFDWIEAVLAGYSSYYRVPLKNTDWVTLARYVESRNSHSGQVSAGQDAVFNRITNSVTYTPKTDGSVFVTGIETRPATADDDSNPDESELYGTDSVSRLGVTPGSAITLTATPRS</sequence>
<feature type="region of interest" description="Disordered" evidence="1">
    <location>
        <begin position="34"/>
        <end position="72"/>
    </location>
</feature>
<dbReference type="EMBL" id="JAGINW010000001">
    <property type="protein sequence ID" value="MBP2320666.1"/>
    <property type="molecule type" value="Genomic_DNA"/>
</dbReference>
<dbReference type="Proteomes" id="UP001519332">
    <property type="component" value="Unassembled WGS sequence"/>
</dbReference>
<evidence type="ECO:0000259" key="2">
    <source>
        <dbReference type="Pfam" id="PF25115"/>
    </source>
</evidence>
<dbReference type="InterPro" id="IPR056826">
    <property type="entry name" value="Agd3_CE"/>
</dbReference>
<feature type="compositionally biased region" description="Polar residues" evidence="1">
    <location>
        <begin position="680"/>
        <end position="690"/>
    </location>
</feature>
<evidence type="ECO:0000259" key="3">
    <source>
        <dbReference type="Pfam" id="PF25116"/>
    </source>
</evidence>
<protein>
    <recommendedName>
        <fullName evidence="6">Polysaccharide deacetylase</fullName>
    </recommendedName>
</protein>
<dbReference type="Pfam" id="PF25116">
    <property type="entry name" value="CBM87_Agd3"/>
    <property type="match status" value="1"/>
</dbReference>
<feature type="domain" description="Agd3 deacetylase" evidence="2">
    <location>
        <begin position="349"/>
        <end position="610"/>
    </location>
</feature>